<dbReference type="OrthoDB" id="9806135at2"/>
<evidence type="ECO:0000256" key="2">
    <source>
        <dbReference type="ARBA" id="ARBA00022730"/>
    </source>
</evidence>
<keyword evidence="12" id="KW-1185">Reference proteome</keyword>
<dbReference type="GO" id="GO:0019843">
    <property type="term" value="F:rRNA binding"/>
    <property type="evidence" value="ECO:0007669"/>
    <property type="project" value="UniProtKB-UniRule"/>
</dbReference>
<dbReference type="NCBIfam" id="TIGR03625">
    <property type="entry name" value="L3_bact"/>
    <property type="match status" value="1"/>
</dbReference>
<accession>A0A1H3H806</accession>
<evidence type="ECO:0000256" key="10">
    <source>
        <dbReference type="SAM" id="MobiDB-lite"/>
    </source>
</evidence>
<keyword evidence="3 7" id="KW-0694">RNA-binding</keyword>
<organism evidence="11 12">
    <name type="scientific">Lachnobacterium bovis DSM 14045</name>
    <dbReference type="NCBI Taxonomy" id="1122142"/>
    <lineage>
        <taxon>Bacteria</taxon>
        <taxon>Bacillati</taxon>
        <taxon>Bacillota</taxon>
        <taxon>Clostridia</taxon>
        <taxon>Lachnospirales</taxon>
        <taxon>Lachnospiraceae</taxon>
        <taxon>Lachnobacterium</taxon>
    </lineage>
</organism>
<dbReference type="Gene3D" id="2.40.30.10">
    <property type="entry name" value="Translation factors"/>
    <property type="match status" value="1"/>
</dbReference>
<comment type="subunit">
    <text evidence="7 9">Part of the 50S ribosomal subunit. Forms a cluster with proteins L14 and L19.</text>
</comment>
<name>A0A1H3H806_9FIRM</name>
<dbReference type="PANTHER" id="PTHR11229:SF16">
    <property type="entry name" value="LARGE RIBOSOMAL SUBUNIT PROTEIN UL3C"/>
    <property type="match status" value="1"/>
</dbReference>
<dbReference type="InterPro" id="IPR019927">
    <property type="entry name" value="Ribosomal_uL3_bac/org-type"/>
</dbReference>
<keyword evidence="2 7" id="KW-0699">rRNA-binding</keyword>
<evidence type="ECO:0000256" key="5">
    <source>
        <dbReference type="ARBA" id="ARBA00023274"/>
    </source>
</evidence>
<comment type="function">
    <text evidence="7 9">One of the primary rRNA binding proteins, it binds directly near the 3'-end of the 23S rRNA, where it nucleates assembly of the 50S subunit.</text>
</comment>
<evidence type="ECO:0000256" key="6">
    <source>
        <dbReference type="ARBA" id="ARBA00035243"/>
    </source>
</evidence>
<evidence type="ECO:0000313" key="11">
    <source>
        <dbReference type="EMBL" id="SDY10779.1"/>
    </source>
</evidence>
<evidence type="ECO:0000256" key="1">
    <source>
        <dbReference type="ARBA" id="ARBA00006540"/>
    </source>
</evidence>
<keyword evidence="5 7" id="KW-0687">Ribonucleoprotein</keyword>
<dbReference type="STRING" id="1122142.SAMN02910414_00741"/>
<dbReference type="RefSeq" id="WP_074716274.1">
    <property type="nucleotide sequence ID" value="NZ_FNPG01000008.1"/>
</dbReference>
<dbReference type="InterPro" id="IPR000597">
    <property type="entry name" value="Ribosomal_uL3"/>
</dbReference>
<proteinExistence type="inferred from homology"/>
<dbReference type="GO" id="GO:0022625">
    <property type="term" value="C:cytosolic large ribosomal subunit"/>
    <property type="evidence" value="ECO:0007669"/>
    <property type="project" value="TreeGrafter"/>
</dbReference>
<protein>
    <recommendedName>
        <fullName evidence="6 7">Large ribosomal subunit protein uL3</fullName>
    </recommendedName>
</protein>
<dbReference type="FunFam" id="2.40.30.10:FF:000004">
    <property type="entry name" value="50S ribosomal protein L3"/>
    <property type="match status" value="1"/>
</dbReference>
<dbReference type="PROSITE" id="PS00474">
    <property type="entry name" value="RIBOSOMAL_L3"/>
    <property type="match status" value="1"/>
</dbReference>
<dbReference type="Proteomes" id="UP000183918">
    <property type="component" value="Unassembled WGS sequence"/>
</dbReference>
<dbReference type="Gene3D" id="3.30.160.810">
    <property type="match status" value="1"/>
</dbReference>
<dbReference type="eggNOG" id="COG0087">
    <property type="taxonomic scope" value="Bacteria"/>
</dbReference>
<evidence type="ECO:0000256" key="4">
    <source>
        <dbReference type="ARBA" id="ARBA00022980"/>
    </source>
</evidence>
<dbReference type="GO" id="GO:0003735">
    <property type="term" value="F:structural constituent of ribosome"/>
    <property type="evidence" value="ECO:0007669"/>
    <property type="project" value="UniProtKB-UniRule"/>
</dbReference>
<dbReference type="InterPro" id="IPR019926">
    <property type="entry name" value="Ribosomal_uL3_CS"/>
</dbReference>
<keyword evidence="4 7" id="KW-0689">Ribosomal protein</keyword>
<dbReference type="AlphaFoldDB" id="A0A1H3H806"/>
<evidence type="ECO:0000256" key="7">
    <source>
        <dbReference type="HAMAP-Rule" id="MF_01325"/>
    </source>
</evidence>
<dbReference type="InterPro" id="IPR009000">
    <property type="entry name" value="Transl_B-barrel_sf"/>
</dbReference>
<evidence type="ECO:0000256" key="9">
    <source>
        <dbReference type="RuleBase" id="RU003906"/>
    </source>
</evidence>
<gene>
    <name evidence="7" type="primary">rplC</name>
    <name evidence="11" type="ORF">SAMN02910414_00741</name>
</gene>
<feature type="region of interest" description="Disordered" evidence="10">
    <location>
        <begin position="146"/>
        <end position="167"/>
    </location>
</feature>
<evidence type="ECO:0000256" key="3">
    <source>
        <dbReference type="ARBA" id="ARBA00022884"/>
    </source>
</evidence>
<reference evidence="11 12" key="1">
    <citation type="submission" date="2016-10" db="EMBL/GenBank/DDBJ databases">
        <authorList>
            <person name="de Groot N.N."/>
        </authorList>
    </citation>
    <scope>NUCLEOTIDE SEQUENCE [LARGE SCALE GENOMIC DNA]</scope>
    <source>
        <strain evidence="11 12">DSM 14045</strain>
    </source>
</reference>
<comment type="similarity">
    <text evidence="1 7 8">Belongs to the universal ribosomal protein uL3 family.</text>
</comment>
<dbReference type="GO" id="GO:0006412">
    <property type="term" value="P:translation"/>
    <property type="evidence" value="ECO:0007669"/>
    <property type="project" value="UniProtKB-UniRule"/>
</dbReference>
<dbReference type="EMBL" id="FNPG01000008">
    <property type="protein sequence ID" value="SDY10779.1"/>
    <property type="molecule type" value="Genomic_DNA"/>
</dbReference>
<dbReference type="Pfam" id="PF00297">
    <property type="entry name" value="Ribosomal_L3"/>
    <property type="match status" value="1"/>
</dbReference>
<evidence type="ECO:0000313" key="12">
    <source>
        <dbReference type="Proteomes" id="UP000183918"/>
    </source>
</evidence>
<sequence>MKKAILATKVGMTQIFNADGVLVPVTVLQAGPCVVTQVKTVENDGYSAVQVGFADKVAKVVSKDANGNKKVGHRHGLNKAQMGHFEKAGVSGKRFVKEFKFENADEYKLADEIKADIFAEGDKIDATAISKGKGFQGAIKRLGQHRGPMAHGSKFHRHQGSNGSCSTPSRVFKGKGMPGHMGSVKVTIQNLEVVRVDAENNLLLVKGAVPGAKKSLITIKETCKVK</sequence>
<dbReference type="HAMAP" id="MF_01325_B">
    <property type="entry name" value="Ribosomal_uL3_B"/>
    <property type="match status" value="1"/>
</dbReference>
<dbReference type="PANTHER" id="PTHR11229">
    <property type="entry name" value="50S RIBOSOMAL PROTEIN L3"/>
    <property type="match status" value="1"/>
</dbReference>
<dbReference type="SUPFAM" id="SSF50447">
    <property type="entry name" value="Translation proteins"/>
    <property type="match status" value="1"/>
</dbReference>
<evidence type="ECO:0000256" key="8">
    <source>
        <dbReference type="RuleBase" id="RU003905"/>
    </source>
</evidence>